<evidence type="ECO:0000256" key="1">
    <source>
        <dbReference type="SAM" id="SignalP"/>
    </source>
</evidence>
<feature type="signal peptide" evidence="1">
    <location>
        <begin position="1"/>
        <end position="25"/>
    </location>
</feature>
<dbReference type="PANTHER" id="PTHR34662:SF3">
    <property type="entry name" value="OS04G0422700 PROTEIN"/>
    <property type="match status" value="1"/>
</dbReference>
<dbReference type="Gene3D" id="2.60.40.420">
    <property type="entry name" value="Cupredoxins - blue copper proteins"/>
    <property type="match status" value="1"/>
</dbReference>
<evidence type="ECO:0000313" key="3">
    <source>
        <dbReference type="Proteomes" id="UP000541444"/>
    </source>
</evidence>
<organism evidence="2 3">
    <name type="scientific">Kingdonia uniflora</name>
    <dbReference type="NCBI Taxonomy" id="39325"/>
    <lineage>
        <taxon>Eukaryota</taxon>
        <taxon>Viridiplantae</taxon>
        <taxon>Streptophyta</taxon>
        <taxon>Embryophyta</taxon>
        <taxon>Tracheophyta</taxon>
        <taxon>Spermatophyta</taxon>
        <taxon>Magnoliopsida</taxon>
        <taxon>Ranunculales</taxon>
        <taxon>Circaeasteraceae</taxon>
        <taxon>Kingdonia</taxon>
    </lineage>
</organism>
<feature type="chain" id="PRO_5029769023" evidence="1">
    <location>
        <begin position="26"/>
        <end position="236"/>
    </location>
</feature>
<dbReference type="EMBL" id="JACGCM010000981">
    <property type="protein sequence ID" value="KAF6163381.1"/>
    <property type="molecule type" value="Genomic_DNA"/>
</dbReference>
<dbReference type="Proteomes" id="UP000541444">
    <property type="component" value="Unassembled WGS sequence"/>
</dbReference>
<proteinExistence type="predicted"/>
<sequence>MKTSSSTLMFLMPLFITLFFQVSDSKIVVVDGVEKWRNPSVQIGDTLIFKHKDDYNLYIFHNRGDFEGCNFTQAVLLTNPKSTSYMWHPSRPGFFYFSFNNGSLNACIGKLAIKVLSKSPGNVALSPGSPPQGVPTPVPGGIVSSTPAFFRPSFSPQASGPSTGPGATAPAALHPLLPDTGGGIPFINSNPAVPLPTGEADAASVRPMPTSGHGKQVVGFLRFQISLCYVVWLLLF</sequence>
<dbReference type="SUPFAM" id="SSF49503">
    <property type="entry name" value="Cupredoxins"/>
    <property type="match status" value="1"/>
</dbReference>
<dbReference type="PANTHER" id="PTHR34662">
    <property type="entry name" value="OS04G0422700 PROTEIN"/>
    <property type="match status" value="1"/>
</dbReference>
<evidence type="ECO:0000313" key="2">
    <source>
        <dbReference type="EMBL" id="KAF6163381.1"/>
    </source>
</evidence>
<dbReference type="OrthoDB" id="10259572at2759"/>
<gene>
    <name evidence="2" type="ORF">GIB67_029230</name>
</gene>
<dbReference type="AlphaFoldDB" id="A0A7J7N823"/>
<keyword evidence="1" id="KW-0732">Signal</keyword>
<comment type="caution">
    <text evidence="2">The sequence shown here is derived from an EMBL/GenBank/DDBJ whole genome shotgun (WGS) entry which is preliminary data.</text>
</comment>
<accession>A0A7J7N823</accession>
<name>A0A7J7N823_9MAGN</name>
<reference evidence="2 3" key="1">
    <citation type="journal article" date="2020" name="IScience">
        <title>Genome Sequencing of the Endangered Kingdonia uniflora (Circaeasteraceae, Ranunculales) Reveals Potential Mechanisms of Evolutionary Specialization.</title>
        <authorList>
            <person name="Sun Y."/>
            <person name="Deng T."/>
            <person name="Zhang A."/>
            <person name="Moore M.J."/>
            <person name="Landis J.B."/>
            <person name="Lin N."/>
            <person name="Zhang H."/>
            <person name="Zhang X."/>
            <person name="Huang J."/>
            <person name="Zhang X."/>
            <person name="Sun H."/>
            <person name="Wang H."/>
        </authorList>
    </citation>
    <scope>NUCLEOTIDE SEQUENCE [LARGE SCALE GENOMIC DNA]</scope>
    <source>
        <strain evidence="2">TB1705</strain>
        <tissue evidence="2">Leaf</tissue>
    </source>
</reference>
<protein>
    <submittedName>
        <fullName evidence="2">Uncharacterized protein</fullName>
    </submittedName>
</protein>
<dbReference type="InterPro" id="IPR008972">
    <property type="entry name" value="Cupredoxin"/>
</dbReference>
<keyword evidence="3" id="KW-1185">Reference proteome</keyword>